<keyword evidence="3" id="KW-1185">Reference proteome</keyword>
<protein>
    <recommendedName>
        <fullName evidence="4">SMODS and SLOG-associating 2TM effector domain-containing protein</fullName>
    </recommendedName>
</protein>
<dbReference type="Proteomes" id="UP000215148">
    <property type="component" value="Chromosome 2"/>
</dbReference>
<feature type="transmembrane region" description="Helical" evidence="1">
    <location>
        <begin position="57"/>
        <end position="76"/>
    </location>
</feature>
<evidence type="ECO:0000313" key="3">
    <source>
        <dbReference type="Proteomes" id="UP000215148"/>
    </source>
</evidence>
<dbReference type="KEGG" id="vqi:CCZ37_16915"/>
<proteinExistence type="predicted"/>
<evidence type="ECO:0000313" key="2">
    <source>
        <dbReference type="EMBL" id="ASU24170.1"/>
    </source>
</evidence>
<reference evidence="2 3" key="1">
    <citation type="submission" date="2017-08" db="EMBL/GenBank/DDBJ databases">
        <title>The Vibrio qinghaiensis sp.-Q67 is a luminous bacteria isolated firstly from Qinghai lake, Qinghai province, China, which has been proved to be very sensitive to detect environmental and food pollutants. Therefore, complete genome analysis of V. qinghaiensis sp.-Q67 highlights the potential application of this strain on detection of hazards in the contaminated environments.</title>
        <authorList>
            <person name="Gong L."/>
        </authorList>
    </citation>
    <scope>NUCLEOTIDE SEQUENCE [LARGE SCALE GENOMIC DNA]</scope>
    <source>
        <strain evidence="2 3">Q67</strain>
    </source>
</reference>
<dbReference type="EMBL" id="CP022742">
    <property type="protein sequence ID" value="ASU24170.1"/>
    <property type="molecule type" value="Genomic_DNA"/>
</dbReference>
<dbReference type="AlphaFoldDB" id="A0A223N385"/>
<keyword evidence="1" id="KW-0472">Membrane</keyword>
<accession>A0A223N385</accession>
<evidence type="ECO:0000256" key="1">
    <source>
        <dbReference type="SAM" id="Phobius"/>
    </source>
</evidence>
<feature type="transmembrane region" description="Helical" evidence="1">
    <location>
        <begin position="34"/>
        <end position="51"/>
    </location>
</feature>
<evidence type="ECO:0008006" key="4">
    <source>
        <dbReference type="Google" id="ProtNLM"/>
    </source>
</evidence>
<keyword evidence="1" id="KW-0812">Transmembrane</keyword>
<keyword evidence="1" id="KW-1133">Transmembrane helix</keyword>
<sequence length="158" mass="18184">MNDNEKQLLRRLGEDSAYTFKGLHKQADLLDRKYKLYLSLPIIFSIVAIGFDEEIPSLILKLIAVVALTGSTLALIEQKDFEKSGGYRELADQVKNLYEKIEASYHLDDFSNFASLSTEWSELRKSFKDYPIGSRAYKLTQKNIKQEMNLDWLGGEYC</sequence>
<organism evidence="2 3">
    <name type="scientific">Vibrio qinghaiensis</name>
    <dbReference type="NCBI Taxonomy" id="2025808"/>
    <lineage>
        <taxon>Bacteria</taxon>
        <taxon>Pseudomonadati</taxon>
        <taxon>Pseudomonadota</taxon>
        <taxon>Gammaproteobacteria</taxon>
        <taxon>Vibrionales</taxon>
        <taxon>Vibrionaceae</taxon>
        <taxon>Vibrio</taxon>
    </lineage>
</organism>
<dbReference type="RefSeq" id="WP_094501652.1">
    <property type="nucleotide sequence ID" value="NZ_CAWNHI010000002.1"/>
</dbReference>
<gene>
    <name evidence="2" type="ORF">CCZ37_16915</name>
</gene>
<name>A0A223N385_9VIBR</name>